<feature type="non-terminal residue" evidence="1">
    <location>
        <position position="1"/>
    </location>
</feature>
<evidence type="ECO:0000313" key="1">
    <source>
        <dbReference type="EMBL" id="EPC86996.1"/>
    </source>
</evidence>
<dbReference type="AlphaFoldDB" id="S2STG2"/>
<accession>S2STG2</accession>
<protein>
    <submittedName>
        <fullName evidence="1">Uncharacterized protein</fullName>
    </submittedName>
</protein>
<dbReference type="Proteomes" id="UP000014243">
    <property type="component" value="Unassembled WGS sequence"/>
</dbReference>
<name>S2STG2_LACPA</name>
<proteinExistence type="predicted"/>
<sequence>YNVQINAIAPGYIKTETPHRFARTKRVTMKFWNEFQLVIGQNLTN</sequence>
<reference evidence="1 2" key="1">
    <citation type="journal article" date="2013" name="PLoS ONE">
        <title>Lactobacillus paracasei comparative genomics: towards species pan-genome definition and exploitation of diversity.</title>
        <authorList>
            <person name="Smokvina T."/>
            <person name="Wels M."/>
            <person name="Polka J."/>
            <person name="Chervaux C."/>
            <person name="Brisse S."/>
            <person name="Boekhorst J."/>
            <person name="van Hylckama Vlieg J.E."/>
            <person name="Siezen R.J."/>
        </authorList>
    </citation>
    <scope>NUCLEOTIDE SEQUENCE [LARGE SCALE GENOMIC DNA]</scope>
    <source>
        <strain evidence="1 2">Lpp126</strain>
    </source>
</reference>
<comment type="caution">
    <text evidence="1">The sequence shown here is derived from an EMBL/GenBank/DDBJ whole genome shotgun (WGS) entry which is preliminary data.</text>
</comment>
<dbReference type="EMBL" id="ANKC01000131">
    <property type="protein sequence ID" value="EPC86996.1"/>
    <property type="molecule type" value="Genomic_DNA"/>
</dbReference>
<gene>
    <name evidence="1" type="ORF">Lpp126_02267</name>
</gene>
<evidence type="ECO:0000313" key="2">
    <source>
        <dbReference type="Proteomes" id="UP000014243"/>
    </source>
</evidence>
<organism evidence="1 2">
    <name type="scientific">Lacticaseibacillus paracasei subsp. paracasei Lpp126</name>
    <dbReference type="NCBI Taxonomy" id="1256206"/>
    <lineage>
        <taxon>Bacteria</taxon>
        <taxon>Bacillati</taxon>
        <taxon>Bacillota</taxon>
        <taxon>Bacilli</taxon>
        <taxon>Lactobacillales</taxon>
        <taxon>Lactobacillaceae</taxon>
        <taxon>Lacticaseibacillus</taxon>
    </lineage>
</organism>